<reference evidence="1" key="4">
    <citation type="submission" date="2023-01" db="EMBL/GenBank/DDBJ databases">
        <title>Draft genome sequence of Methylobacterium brachythecii strain NBRC 107710.</title>
        <authorList>
            <person name="Sun Q."/>
            <person name="Mori K."/>
        </authorList>
    </citation>
    <scope>NUCLEOTIDE SEQUENCE</scope>
    <source>
        <strain evidence="1">NBRC 107710</strain>
    </source>
</reference>
<name>A0A7W6APZ4_9HYPH</name>
<reference evidence="4" key="2">
    <citation type="journal article" date="2019" name="Int. J. Syst. Evol. Microbiol.">
        <title>The Global Catalogue of Microorganisms (GCM) 10K type strain sequencing project: providing services to taxonomists for standard genome sequencing and annotation.</title>
        <authorList>
            <consortium name="The Broad Institute Genomics Platform"/>
            <consortium name="The Broad Institute Genome Sequencing Center for Infectious Disease"/>
            <person name="Wu L."/>
            <person name="Ma J."/>
        </authorList>
    </citation>
    <scope>NUCLEOTIDE SEQUENCE [LARGE SCALE GENOMIC DNA]</scope>
    <source>
        <strain evidence="4">NBRC 107710</strain>
    </source>
</reference>
<dbReference type="EMBL" id="BSPG01000011">
    <property type="protein sequence ID" value="GLS44377.1"/>
    <property type="molecule type" value="Genomic_DNA"/>
</dbReference>
<reference evidence="1" key="1">
    <citation type="journal article" date="2014" name="Int. J. Syst. Evol. Microbiol.">
        <title>Complete genome of a new Firmicutes species belonging to the dominant human colonic microbiota ('Ruminococcus bicirculans') reveals two chromosomes and a selective capacity to utilize plant glucans.</title>
        <authorList>
            <consortium name="NISC Comparative Sequencing Program"/>
            <person name="Wegmann U."/>
            <person name="Louis P."/>
            <person name="Goesmann A."/>
            <person name="Henrissat B."/>
            <person name="Duncan S.H."/>
            <person name="Flint H.J."/>
        </authorList>
    </citation>
    <scope>NUCLEOTIDE SEQUENCE</scope>
    <source>
        <strain evidence="1">NBRC 107710</strain>
    </source>
</reference>
<organism evidence="2 3">
    <name type="scientific">Methylobacterium brachythecii</name>
    <dbReference type="NCBI Taxonomy" id="1176177"/>
    <lineage>
        <taxon>Bacteria</taxon>
        <taxon>Pseudomonadati</taxon>
        <taxon>Pseudomonadota</taxon>
        <taxon>Alphaproteobacteria</taxon>
        <taxon>Hyphomicrobiales</taxon>
        <taxon>Methylobacteriaceae</taxon>
        <taxon>Methylobacterium</taxon>
    </lineage>
</organism>
<evidence type="ECO:0000313" key="3">
    <source>
        <dbReference type="Proteomes" id="UP000517759"/>
    </source>
</evidence>
<dbReference type="AlphaFoldDB" id="A0A7W6APZ4"/>
<dbReference type="EMBL" id="JACIDN010000010">
    <property type="protein sequence ID" value="MBB3905115.1"/>
    <property type="molecule type" value="Genomic_DNA"/>
</dbReference>
<gene>
    <name evidence="1" type="ORF">GCM10007884_23650</name>
    <name evidence="2" type="ORF">GGR33_004643</name>
</gene>
<evidence type="ECO:0000313" key="4">
    <source>
        <dbReference type="Proteomes" id="UP001156881"/>
    </source>
</evidence>
<comment type="caution">
    <text evidence="2">The sequence shown here is derived from an EMBL/GenBank/DDBJ whole genome shotgun (WGS) entry which is preliminary data.</text>
</comment>
<reference evidence="2 3" key="3">
    <citation type="submission" date="2020-08" db="EMBL/GenBank/DDBJ databases">
        <title>Genomic Encyclopedia of Type Strains, Phase IV (KMG-IV): sequencing the most valuable type-strain genomes for metagenomic binning, comparative biology and taxonomic classification.</title>
        <authorList>
            <person name="Goeker M."/>
        </authorList>
    </citation>
    <scope>NUCLEOTIDE SEQUENCE [LARGE SCALE GENOMIC DNA]</scope>
    <source>
        <strain evidence="2 3">DSM 24105</strain>
    </source>
</reference>
<dbReference type="Proteomes" id="UP001156881">
    <property type="component" value="Unassembled WGS sequence"/>
</dbReference>
<dbReference type="RefSeq" id="WP_246413399.1">
    <property type="nucleotide sequence ID" value="NZ_BSPG01000011.1"/>
</dbReference>
<proteinExistence type="predicted"/>
<dbReference type="Proteomes" id="UP000517759">
    <property type="component" value="Unassembled WGS sequence"/>
</dbReference>
<evidence type="ECO:0000313" key="2">
    <source>
        <dbReference type="EMBL" id="MBB3905115.1"/>
    </source>
</evidence>
<protein>
    <submittedName>
        <fullName evidence="2">Uncharacterized protein</fullName>
    </submittedName>
</protein>
<keyword evidence="4" id="KW-1185">Reference proteome</keyword>
<sequence length="91" mass="9358">MLRIALPFLIVPFAVMGGGIATGRAAEPRLAVALACSGSIAGSDCSRETALDIVVAPAGETDCPKVAQVLATHLDLPAGGYHKLICERRKS</sequence>
<evidence type="ECO:0000313" key="1">
    <source>
        <dbReference type="EMBL" id="GLS44377.1"/>
    </source>
</evidence>
<accession>A0A7W6APZ4</accession>